<evidence type="ECO:0000256" key="10">
    <source>
        <dbReference type="ARBA" id="ARBA00023180"/>
    </source>
</evidence>
<evidence type="ECO:0000256" key="8">
    <source>
        <dbReference type="ARBA" id="ARBA00023136"/>
    </source>
</evidence>
<dbReference type="GO" id="GO:0051707">
    <property type="term" value="P:response to other organism"/>
    <property type="evidence" value="ECO:0007669"/>
    <property type="project" value="UniProtKB-ARBA"/>
</dbReference>
<evidence type="ECO:0000256" key="5">
    <source>
        <dbReference type="ARBA" id="ARBA00022729"/>
    </source>
</evidence>
<dbReference type="InterPro" id="IPR032675">
    <property type="entry name" value="LRR_dom_sf"/>
</dbReference>
<accession>A0AAN7F9F3</accession>
<evidence type="ECO:0000313" key="12">
    <source>
        <dbReference type="EMBL" id="KAK4589198.1"/>
    </source>
</evidence>
<dbReference type="FunFam" id="3.80.10.10:FF:000269">
    <property type="entry name" value="Piriformospora indica-insensitive protein 2"/>
    <property type="match status" value="1"/>
</dbReference>
<dbReference type="Proteomes" id="UP001324115">
    <property type="component" value="Unassembled WGS sequence"/>
</dbReference>
<protein>
    <recommendedName>
        <fullName evidence="11">Disease resistance R13L4/SHOC-2-like LRR domain-containing protein</fullName>
    </recommendedName>
</protein>
<keyword evidence="9" id="KW-0675">Receptor</keyword>
<keyword evidence="4" id="KW-0812">Transmembrane</keyword>
<keyword evidence="3" id="KW-0433">Leucine-rich repeat</keyword>
<proteinExistence type="predicted"/>
<dbReference type="GO" id="GO:0051606">
    <property type="term" value="P:detection of stimulus"/>
    <property type="evidence" value="ECO:0007669"/>
    <property type="project" value="UniProtKB-ARBA"/>
</dbReference>
<reference evidence="12 13" key="1">
    <citation type="journal article" date="2023" name="G3 (Bethesda)">
        <title>A haplotype-resolved chromosome-scale genome for Quercus rubra L. provides insights into the genetics of adaptive traits for red oak species.</title>
        <authorList>
            <person name="Kapoor B."/>
            <person name="Jenkins J."/>
            <person name="Schmutz J."/>
            <person name="Zhebentyayeva T."/>
            <person name="Kuelheim C."/>
            <person name="Coggeshall M."/>
            <person name="Heim C."/>
            <person name="Lasky J.R."/>
            <person name="Leites L."/>
            <person name="Islam-Faridi N."/>
            <person name="Romero-Severson J."/>
            <person name="DeLeo V.L."/>
            <person name="Lucas S.M."/>
            <person name="Lazic D."/>
            <person name="Gailing O."/>
            <person name="Carlson J."/>
            <person name="Staton M."/>
        </authorList>
    </citation>
    <scope>NUCLEOTIDE SEQUENCE [LARGE SCALE GENOMIC DNA]</scope>
    <source>
        <strain evidence="12">Pseudo-F2</strain>
    </source>
</reference>
<evidence type="ECO:0000313" key="13">
    <source>
        <dbReference type="Proteomes" id="UP001324115"/>
    </source>
</evidence>
<keyword evidence="5" id="KW-0732">Signal</keyword>
<dbReference type="EMBL" id="JAXUIC010000005">
    <property type="protein sequence ID" value="KAK4589198.1"/>
    <property type="molecule type" value="Genomic_DNA"/>
</dbReference>
<name>A0AAN7F9F3_QUERU</name>
<keyword evidence="13" id="KW-1185">Reference proteome</keyword>
<keyword evidence="6" id="KW-0677">Repeat</keyword>
<evidence type="ECO:0000256" key="2">
    <source>
        <dbReference type="ARBA" id="ARBA00022475"/>
    </source>
</evidence>
<dbReference type="Pfam" id="PF23598">
    <property type="entry name" value="LRR_14"/>
    <property type="match status" value="1"/>
</dbReference>
<keyword evidence="8" id="KW-0472">Membrane</keyword>
<dbReference type="FunFam" id="3.80.10.10:FF:000299">
    <property type="entry name" value="Piriformospora indica-insensitive protein 2"/>
    <property type="match status" value="1"/>
</dbReference>
<dbReference type="PRINTS" id="PR00019">
    <property type="entry name" value="LEURICHRPT"/>
</dbReference>
<dbReference type="SUPFAM" id="SSF52058">
    <property type="entry name" value="L domain-like"/>
    <property type="match status" value="1"/>
</dbReference>
<comment type="caution">
    <text evidence="12">The sequence shown here is derived from an EMBL/GenBank/DDBJ whole genome shotgun (WGS) entry which is preliminary data.</text>
</comment>
<dbReference type="Gene3D" id="3.80.10.10">
    <property type="entry name" value="Ribonuclease Inhibitor"/>
    <property type="match status" value="3"/>
</dbReference>
<dbReference type="InterPro" id="IPR003591">
    <property type="entry name" value="Leu-rich_rpt_typical-subtyp"/>
</dbReference>
<organism evidence="12 13">
    <name type="scientific">Quercus rubra</name>
    <name type="common">Northern red oak</name>
    <name type="synonym">Quercus borealis</name>
    <dbReference type="NCBI Taxonomy" id="3512"/>
    <lineage>
        <taxon>Eukaryota</taxon>
        <taxon>Viridiplantae</taxon>
        <taxon>Streptophyta</taxon>
        <taxon>Embryophyta</taxon>
        <taxon>Tracheophyta</taxon>
        <taxon>Spermatophyta</taxon>
        <taxon>Magnoliopsida</taxon>
        <taxon>eudicotyledons</taxon>
        <taxon>Gunneridae</taxon>
        <taxon>Pentapetalae</taxon>
        <taxon>rosids</taxon>
        <taxon>fabids</taxon>
        <taxon>Fagales</taxon>
        <taxon>Fagaceae</taxon>
        <taxon>Quercus</taxon>
    </lineage>
</organism>
<comment type="subcellular location">
    <subcellularLocation>
        <location evidence="1">Cell membrane</location>
        <topology evidence="1">Single-pass type I membrane protein</topology>
    </subcellularLocation>
</comment>
<dbReference type="Pfam" id="PF00560">
    <property type="entry name" value="LRR_1"/>
    <property type="match status" value="3"/>
</dbReference>
<dbReference type="AlphaFoldDB" id="A0AAN7F9F3"/>
<keyword evidence="2" id="KW-1003">Cell membrane</keyword>
<dbReference type="FunFam" id="3.80.10.10:FF:000470">
    <property type="entry name" value="LRR receptor-like serine/threonine-protein kinase RPK2"/>
    <property type="match status" value="1"/>
</dbReference>
<evidence type="ECO:0000256" key="9">
    <source>
        <dbReference type="ARBA" id="ARBA00023170"/>
    </source>
</evidence>
<dbReference type="GO" id="GO:0005886">
    <property type="term" value="C:plasma membrane"/>
    <property type="evidence" value="ECO:0007669"/>
    <property type="project" value="UniProtKB-SubCell"/>
</dbReference>
<dbReference type="InterPro" id="IPR051848">
    <property type="entry name" value="PGIP"/>
</dbReference>
<dbReference type="InterPro" id="IPR055414">
    <property type="entry name" value="LRR_R13L4/SHOC2-like"/>
</dbReference>
<keyword evidence="10" id="KW-0325">Glycoprotein</keyword>
<evidence type="ECO:0000256" key="7">
    <source>
        <dbReference type="ARBA" id="ARBA00022989"/>
    </source>
</evidence>
<evidence type="ECO:0000256" key="1">
    <source>
        <dbReference type="ARBA" id="ARBA00004251"/>
    </source>
</evidence>
<dbReference type="SMART" id="SM00369">
    <property type="entry name" value="LRR_TYP"/>
    <property type="match status" value="7"/>
</dbReference>
<dbReference type="PANTHER" id="PTHR48059:SF30">
    <property type="entry name" value="OS06G0587000 PROTEIN"/>
    <property type="match status" value="1"/>
</dbReference>
<feature type="domain" description="Disease resistance R13L4/SHOC-2-like LRR" evidence="11">
    <location>
        <begin position="126"/>
        <end position="235"/>
    </location>
</feature>
<evidence type="ECO:0000256" key="3">
    <source>
        <dbReference type="ARBA" id="ARBA00022614"/>
    </source>
</evidence>
<gene>
    <name evidence="12" type="ORF">RGQ29_019977</name>
</gene>
<sequence>MEEDELLGLFEVLGALLEDPGWAQVHPQPCTDTPWPGVQCEIGQDPPVFHVTKIHIGPDILIPPCKSSANLSESLLKLPYLKTLSLFNCFVTSPLTLSPTIFFGAFSSLEHLALVSNPTLSGEIPSSMSEITSLRVLNLAQNNLQGEIPSKIGGMVNLEQLDLSYNNIIGEIPGEIGGLESLTILDLSWNGIEGNVPSSLGQLQVLQKIDLSSNRLVGMIPPDVGKLNRLALLDLSHNLLNGPIPETLSGLEHLEYLIVDHNPINTGIPLSIGTLRNLKSLSFSGCGLTGPIPNSTATLENLTALDLDNNNLTGTIPPNLGALPNLDQLNLSNNQLSGQVQLSEEFIDKLGKRLDIRGNSGLCTSNQMYKKQNSSTYLEAPVCLNTTGPKNDKTVSDKQPDDDERMKQSWYHDKMSSIAPLQMNQKLISLTLAGSFLLFVS</sequence>
<dbReference type="InterPro" id="IPR001611">
    <property type="entry name" value="Leu-rich_rpt"/>
</dbReference>
<evidence type="ECO:0000259" key="11">
    <source>
        <dbReference type="Pfam" id="PF23598"/>
    </source>
</evidence>
<keyword evidence="7" id="KW-1133">Transmembrane helix</keyword>
<evidence type="ECO:0000256" key="4">
    <source>
        <dbReference type="ARBA" id="ARBA00022692"/>
    </source>
</evidence>
<evidence type="ECO:0000256" key="6">
    <source>
        <dbReference type="ARBA" id="ARBA00022737"/>
    </source>
</evidence>
<dbReference type="PANTHER" id="PTHR48059">
    <property type="entry name" value="POLYGALACTURONASE INHIBITOR 1"/>
    <property type="match status" value="1"/>
</dbReference>